<sequence>MPILPWALPGWMSPLELIFGDQGLLRGLGCPLNCPYLYPLSYIPPLGVYSSKNILSEPIIFKGPRIKPTSSIRINNLIDLKT</sequence>
<protein>
    <submittedName>
        <fullName evidence="1">Uncharacterized protein</fullName>
    </submittedName>
</protein>
<gene>
    <name evidence="1" type="ORF">L3X38_027028</name>
</gene>
<proteinExistence type="predicted"/>
<reference evidence="1 2" key="1">
    <citation type="journal article" date="2022" name="G3 (Bethesda)">
        <title>Whole-genome sequence and methylome profiling of the almond [Prunus dulcis (Mill.) D.A. Webb] cultivar 'Nonpareil'.</title>
        <authorList>
            <person name="D'Amico-Willman K.M."/>
            <person name="Ouma W.Z."/>
            <person name="Meulia T."/>
            <person name="Sideli G.M."/>
            <person name="Gradziel T.M."/>
            <person name="Fresnedo-Ramirez J."/>
        </authorList>
    </citation>
    <scope>NUCLEOTIDE SEQUENCE [LARGE SCALE GENOMIC DNA]</scope>
    <source>
        <strain evidence="1">Clone GOH B32 T37-40</strain>
    </source>
</reference>
<evidence type="ECO:0000313" key="2">
    <source>
        <dbReference type="Proteomes" id="UP001054821"/>
    </source>
</evidence>
<dbReference type="Proteomes" id="UP001054821">
    <property type="component" value="Chromosome 5"/>
</dbReference>
<dbReference type="EMBL" id="JAJFAZ020000005">
    <property type="protein sequence ID" value="KAI5327632.1"/>
    <property type="molecule type" value="Genomic_DNA"/>
</dbReference>
<accession>A0AAD4VPP5</accession>
<dbReference type="AlphaFoldDB" id="A0AAD4VPP5"/>
<keyword evidence="2" id="KW-1185">Reference proteome</keyword>
<comment type="caution">
    <text evidence="1">The sequence shown here is derived from an EMBL/GenBank/DDBJ whole genome shotgun (WGS) entry which is preliminary data.</text>
</comment>
<evidence type="ECO:0000313" key="1">
    <source>
        <dbReference type="EMBL" id="KAI5327632.1"/>
    </source>
</evidence>
<name>A0AAD4VPP5_PRUDU</name>
<organism evidence="1 2">
    <name type="scientific">Prunus dulcis</name>
    <name type="common">Almond</name>
    <name type="synonym">Amygdalus dulcis</name>
    <dbReference type="NCBI Taxonomy" id="3755"/>
    <lineage>
        <taxon>Eukaryota</taxon>
        <taxon>Viridiplantae</taxon>
        <taxon>Streptophyta</taxon>
        <taxon>Embryophyta</taxon>
        <taxon>Tracheophyta</taxon>
        <taxon>Spermatophyta</taxon>
        <taxon>Magnoliopsida</taxon>
        <taxon>eudicotyledons</taxon>
        <taxon>Gunneridae</taxon>
        <taxon>Pentapetalae</taxon>
        <taxon>rosids</taxon>
        <taxon>fabids</taxon>
        <taxon>Rosales</taxon>
        <taxon>Rosaceae</taxon>
        <taxon>Amygdaloideae</taxon>
        <taxon>Amygdaleae</taxon>
        <taxon>Prunus</taxon>
    </lineage>
</organism>